<dbReference type="Pfam" id="PF04860">
    <property type="entry name" value="Phage_portal"/>
    <property type="match status" value="1"/>
</dbReference>
<dbReference type="EMBL" id="CYSE01000005">
    <property type="protein sequence ID" value="CUH80176.1"/>
    <property type="molecule type" value="Genomic_DNA"/>
</dbReference>
<dbReference type="NCBIfam" id="TIGR01537">
    <property type="entry name" value="portal_HK97"/>
    <property type="match status" value="1"/>
</dbReference>
<evidence type="ECO:0000313" key="2">
    <source>
        <dbReference type="Proteomes" id="UP000054935"/>
    </source>
</evidence>
<dbReference type="InterPro" id="IPR006944">
    <property type="entry name" value="Phage/GTA_portal"/>
</dbReference>
<proteinExistence type="predicted"/>
<evidence type="ECO:0000313" key="1">
    <source>
        <dbReference type="EMBL" id="CUH80176.1"/>
    </source>
</evidence>
<dbReference type="Proteomes" id="UP000054935">
    <property type="component" value="Unassembled WGS sequence"/>
</dbReference>
<keyword evidence="2" id="KW-1185">Reference proteome</keyword>
<gene>
    <name evidence="1" type="ORF">TRN7648_02856</name>
</gene>
<dbReference type="STRING" id="441103.TRN7648_02856"/>
<dbReference type="AlphaFoldDB" id="A0A0P1GFD8"/>
<sequence>MVFDFLRRGDKHEASVPETKASATGRVVAHMSAGRVAWSPRDTVSLTKQAFTGNPVGFRAVKLIAEAAAALPVVLQDAEMRYSDHPMLRLIGAPNPGQGRAELFEALYGQLLLAGDGYLEAVSGEAGLPFELHVLRSDRMSVVPGADGWPIAYDYTVGARKHRFDVTGPISQICHIKTFHPQDDHYGLSPLQAAAQAVDVHNSASTWSKGLLDNAARPSGAIVWKGAEGQGHLTNEQYDRLVSEMESQHQGARNAGRPMLLEGGLDWKPMGFSPSDMEFQKTKEAAAREIAVAFGVPPMLLGIPGEATFANYAEAHRAFYRQTVLPLATKVTAQVGRWLSLYTGEDVALKPDLDQVPALAAERDAQWSRVVKADFLTAAEKRQMLGLPALAEEERGE</sequence>
<accession>A0A0P1GFD8</accession>
<dbReference type="OrthoDB" id="9134461at2"/>
<protein>
    <submittedName>
        <fullName evidence="1">Phage portal protein, HK97 family</fullName>
    </submittedName>
</protein>
<name>A0A0P1GFD8_9RHOB</name>
<reference evidence="1 2" key="1">
    <citation type="submission" date="2015-09" db="EMBL/GenBank/DDBJ databases">
        <authorList>
            <consortium name="Swine Surveillance"/>
        </authorList>
    </citation>
    <scope>NUCLEOTIDE SEQUENCE [LARGE SCALE GENOMIC DNA]</scope>
    <source>
        <strain evidence="1 2">CECT 7648</strain>
    </source>
</reference>
<dbReference type="RefSeq" id="WP_058248346.1">
    <property type="nucleotide sequence ID" value="NZ_CYSE01000005.1"/>
</dbReference>
<dbReference type="InterPro" id="IPR006427">
    <property type="entry name" value="Portal_HK97"/>
</dbReference>
<organism evidence="1 2">
    <name type="scientific">Tropicibacter naphthalenivorans</name>
    <dbReference type="NCBI Taxonomy" id="441103"/>
    <lineage>
        <taxon>Bacteria</taxon>
        <taxon>Pseudomonadati</taxon>
        <taxon>Pseudomonadota</taxon>
        <taxon>Alphaproteobacteria</taxon>
        <taxon>Rhodobacterales</taxon>
        <taxon>Roseobacteraceae</taxon>
        <taxon>Tropicibacter</taxon>
    </lineage>
</organism>